<proteinExistence type="predicted"/>
<dbReference type="EMBL" id="NPDT01000038">
    <property type="protein sequence ID" value="PJZ64023.1"/>
    <property type="molecule type" value="Genomic_DNA"/>
</dbReference>
<dbReference type="Proteomes" id="UP000231912">
    <property type="component" value="Unassembled WGS sequence"/>
</dbReference>
<gene>
    <name evidence="1" type="ORF">CH371_20340</name>
</gene>
<sequence>VLTKTQDPDTGVYLVTLDPALKGNYVKTTEVYTLSGIGSPDVRLAVDNNFYTTWNTQYQNAFSSTAWTTPQFLPTFVTTSTVPCSGTSLYNPLSCLGNLVDSNAYNWLGGYNQGVAHWNSWVDGGNFPGFLSAGLLKLQTSSGLSYRLESSLADINISNLTVSSTVNSKPINLAYNNLSTSIWRRDNTLFMKICDITAGCSPVGSAPTAVNT</sequence>
<dbReference type="AlphaFoldDB" id="A0A2M9Z6E9"/>
<comment type="caution">
    <text evidence="1">The sequence shown here is derived from an EMBL/GenBank/DDBJ whole genome shotgun (WGS) entry which is preliminary data.</text>
</comment>
<evidence type="ECO:0000313" key="1">
    <source>
        <dbReference type="EMBL" id="PJZ64023.1"/>
    </source>
</evidence>
<accession>A0A2M9Z6E9</accession>
<feature type="non-terminal residue" evidence="1">
    <location>
        <position position="212"/>
    </location>
</feature>
<protein>
    <submittedName>
        <fullName evidence="1">Uncharacterized protein</fullName>
    </submittedName>
</protein>
<reference evidence="1 2" key="1">
    <citation type="submission" date="2017-07" db="EMBL/GenBank/DDBJ databases">
        <title>Leptospira spp. isolated from tropical soils.</title>
        <authorList>
            <person name="Thibeaux R."/>
            <person name="Iraola G."/>
            <person name="Ferres I."/>
            <person name="Bierque E."/>
            <person name="Girault D."/>
            <person name="Soupe-Gilbert M.-E."/>
            <person name="Picardeau M."/>
            <person name="Goarant C."/>
        </authorList>
    </citation>
    <scope>NUCLEOTIDE SEQUENCE [LARGE SCALE GENOMIC DNA]</scope>
    <source>
        <strain evidence="1 2">FH2-C-A2</strain>
    </source>
</reference>
<feature type="non-terminal residue" evidence="1">
    <location>
        <position position="1"/>
    </location>
</feature>
<name>A0A2M9Z6E9_9LEPT</name>
<organism evidence="1 2">
    <name type="scientific">Leptospira wolffii</name>
    <dbReference type="NCBI Taxonomy" id="409998"/>
    <lineage>
        <taxon>Bacteria</taxon>
        <taxon>Pseudomonadati</taxon>
        <taxon>Spirochaetota</taxon>
        <taxon>Spirochaetia</taxon>
        <taxon>Leptospirales</taxon>
        <taxon>Leptospiraceae</taxon>
        <taxon>Leptospira</taxon>
    </lineage>
</organism>
<evidence type="ECO:0000313" key="2">
    <source>
        <dbReference type="Proteomes" id="UP000231912"/>
    </source>
</evidence>